<evidence type="ECO:0000259" key="12">
    <source>
        <dbReference type="SMART" id="SM01002"/>
    </source>
</evidence>
<reference evidence="15" key="1">
    <citation type="submission" date="2015-07" db="EMBL/GenBank/DDBJ databases">
        <title>Genome sequencing of Sunxiuqinia dokdonensis strain SK.</title>
        <authorList>
            <person name="Ahn S."/>
            <person name="Kim B.-C."/>
        </authorList>
    </citation>
    <scope>NUCLEOTIDE SEQUENCE [LARGE SCALE GENOMIC DNA]</scope>
    <source>
        <strain evidence="15">SK</strain>
    </source>
</reference>
<dbReference type="InterPro" id="IPR007698">
    <property type="entry name" value="AlaDH/PNT_NAD(H)-bd"/>
</dbReference>
<sequence>MLIGLLKEGDSENRVALLPEIVSNLTKRKVAVCVETGAGDSALATDSAYQEAGATIASREDVLKKADFLIAIHAPDEKLIQSLGKEQIWLSQYNPLWNTDLVKQFAARGITTFSMDAIPRSTRGQAMDVLSSQATVAGYKAVLDAANHLSTFFPMFMTAAGTIRPATVLVLGAGVAGLQAIATAKRLGAQVQAFDVRSAVKEEVMSLGAKFVEVEGAKEDAAAGGYAVEQTEEFKQKQQQAINDHAAKANVVICTAQIPGRKAPLLLPKEAVSRMKPGSVIIDLAASTGGNCELTQDNETVVEHGVTIVGQSNYPSLMPVDASKMFGKNILNFLEVLIDEEGKLELNFDDDIIKGTCITHQGEIINERVKSAIQPKN</sequence>
<dbReference type="PROSITE" id="PS00837">
    <property type="entry name" value="ALADH_PNT_2"/>
    <property type="match status" value="1"/>
</dbReference>
<evidence type="ECO:0000256" key="8">
    <source>
        <dbReference type="ARBA" id="ARBA00048202"/>
    </source>
</evidence>
<keyword evidence="4" id="KW-0547">Nucleotide-binding</keyword>
<keyword evidence="5" id="KW-0521">NADP</keyword>
<keyword evidence="7" id="KW-0520">NAD</keyword>
<evidence type="ECO:0000256" key="1">
    <source>
        <dbReference type="ARBA" id="ARBA00003943"/>
    </source>
</evidence>
<dbReference type="InterPro" id="IPR036291">
    <property type="entry name" value="NAD(P)-bd_dom_sf"/>
</dbReference>
<evidence type="ECO:0000256" key="3">
    <source>
        <dbReference type="ARBA" id="ARBA00012943"/>
    </source>
</evidence>
<dbReference type="STRING" id="1409788.NC99_08230"/>
<dbReference type="Pfam" id="PF05222">
    <property type="entry name" value="AlaDh_PNT_N"/>
    <property type="match status" value="1"/>
</dbReference>
<feature type="domain" description="Alanine dehydrogenase/pyridine nucleotide transhydrogenase NAD(H)-binding" evidence="12">
    <location>
        <begin position="146"/>
        <end position="310"/>
    </location>
</feature>
<evidence type="ECO:0000256" key="7">
    <source>
        <dbReference type="ARBA" id="ARBA00023027"/>
    </source>
</evidence>
<evidence type="ECO:0000256" key="6">
    <source>
        <dbReference type="ARBA" id="ARBA00022967"/>
    </source>
</evidence>
<keyword evidence="14" id="KW-0560">Oxidoreductase</keyword>
<dbReference type="EC" id="7.1.1.1" evidence="3"/>
<evidence type="ECO:0000256" key="10">
    <source>
        <dbReference type="ARBA" id="ARBA00076996"/>
    </source>
</evidence>
<dbReference type="PANTHER" id="PTHR10160:SF19">
    <property type="entry name" value="PROTON-TRANSLOCATING NAD(P)(+) TRANSHYDROGENASE"/>
    <property type="match status" value="1"/>
</dbReference>
<dbReference type="InterPro" id="IPR008143">
    <property type="entry name" value="Ala_DH/PNT_CS2"/>
</dbReference>
<comment type="caution">
    <text evidence="14">The sequence shown here is derived from an EMBL/GenBank/DDBJ whole genome shotgun (WGS) entry which is preliminary data.</text>
</comment>
<dbReference type="Pfam" id="PF01262">
    <property type="entry name" value="AlaDh_PNT_C"/>
    <property type="match status" value="1"/>
</dbReference>
<proteinExistence type="inferred from homology"/>
<dbReference type="EMBL" id="LGIA01000031">
    <property type="protein sequence ID" value="KOH46348.1"/>
    <property type="molecule type" value="Genomic_DNA"/>
</dbReference>
<dbReference type="SUPFAM" id="SSF52283">
    <property type="entry name" value="Formate/glycerate dehydrogenase catalytic domain-like"/>
    <property type="match status" value="1"/>
</dbReference>
<dbReference type="GO" id="GO:0005886">
    <property type="term" value="C:plasma membrane"/>
    <property type="evidence" value="ECO:0007669"/>
    <property type="project" value="TreeGrafter"/>
</dbReference>
<dbReference type="SMART" id="SM01002">
    <property type="entry name" value="AlaDh_PNT_C"/>
    <property type="match status" value="1"/>
</dbReference>
<dbReference type="PATRIC" id="fig|1409788.3.peg.839"/>
<comment type="similarity">
    <text evidence="2">Belongs to the AlaDH/PNT family.</text>
</comment>
<dbReference type="InterPro" id="IPR007886">
    <property type="entry name" value="AlaDH/PNT_N"/>
</dbReference>
<evidence type="ECO:0000256" key="9">
    <source>
        <dbReference type="ARBA" id="ARBA00071353"/>
    </source>
</evidence>
<feature type="domain" description="Alanine dehydrogenase/pyridine nucleotide transhydrogenase N-terminal" evidence="13">
    <location>
        <begin position="4"/>
        <end position="137"/>
    </location>
</feature>
<dbReference type="FunFam" id="3.40.50.720:FF:000188">
    <property type="entry name" value="NAD(P) transhydrogenase alpha subunit 1"/>
    <property type="match status" value="1"/>
</dbReference>
<dbReference type="NCBIfam" id="NF006942">
    <property type="entry name" value="PRK09424.1"/>
    <property type="match status" value="1"/>
</dbReference>
<dbReference type="SUPFAM" id="SSF51735">
    <property type="entry name" value="NAD(P)-binding Rossmann-fold domains"/>
    <property type="match status" value="1"/>
</dbReference>
<comment type="function">
    <text evidence="1">The transhydrogenation between NADH and NADP is coupled to respiration and ATP hydrolysis and functions as a proton pump across the membrane.</text>
</comment>
<evidence type="ECO:0000313" key="15">
    <source>
        <dbReference type="Proteomes" id="UP000036958"/>
    </source>
</evidence>
<dbReference type="Gene3D" id="3.40.50.720">
    <property type="entry name" value="NAD(P)-binding Rossmann-like Domain"/>
    <property type="match status" value="2"/>
</dbReference>
<protein>
    <recommendedName>
        <fullName evidence="9">NAD(P) transhydrogenase subunit alpha part 1</fullName>
        <ecNumber evidence="3">7.1.1.1</ecNumber>
    </recommendedName>
    <alternativeName>
        <fullName evidence="11">Nicotinamide nucleotide transhydrogenase subunit alpha 1</fullName>
    </alternativeName>
    <alternativeName>
        <fullName evidence="10">Pyridine nucleotide transhydrogenase subunit alpha 1</fullName>
    </alternativeName>
</protein>
<dbReference type="SMART" id="SM01003">
    <property type="entry name" value="AlaDh_PNT_N"/>
    <property type="match status" value="1"/>
</dbReference>
<organism evidence="14 15">
    <name type="scientific">Sunxiuqinia dokdonensis</name>
    <dbReference type="NCBI Taxonomy" id="1409788"/>
    <lineage>
        <taxon>Bacteria</taxon>
        <taxon>Pseudomonadati</taxon>
        <taxon>Bacteroidota</taxon>
        <taxon>Bacteroidia</taxon>
        <taxon>Marinilabiliales</taxon>
        <taxon>Prolixibacteraceae</taxon>
        <taxon>Sunxiuqinia</taxon>
    </lineage>
</organism>
<gene>
    <name evidence="14" type="ORF">NC99_08230</name>
</gene>
<dbReference type="CDD" id="cd05304">
    <property type="entry name" value="Rubrum_tdh"/>
    <property type="match status" value="1"/>
</dbReference>
<evidence type="ECO:0000256" key="5">
    <source>
        <dbReference type="ARBA" id="ARBA00022857"/>
    </source>
</evidence>
<keyword evidence="6" id="KW-1278">Translocase</keyword>
<dbReference type="RefSeq" id="WP_053179994.1">
    <property type="nucleotide sequence ID" value="NZ_LGIA01000031.1"/>
</dbReference>
<evidence type="ECO:0000313" key="14">
    <source>
        <dbReference type="EMBL" id="KOH46348.1"/>
    </source>
</evidence>
<dbReference type="GO" id="GO:0016491">
    <property type="term" value="F:oxidoreductase activity"/>
    <property type="evidence" value="ECO:0007669"/>
    <property type="project" value="UniProtKB-KW"/>
</dbReference>
<dbReference type="PANTHER" id="PTHR10160">
    <property type="entry name" value="NAD(P) TRANSHYDROGENASE"/>
    <property type="match status" value="1"/>
</dbReference>
<dbReference type="GO" id="GO:0006740">
    <property type="term" value="P:NADPH regeneration"/>
    <property type="evidence" value="ECO:0007669"/>
    <property type="project" value="TreeGrafter"/>
</dbReference>
<keyword evidence="15" id="KW-1185">Reference proteome</keyword>
<accession>A0A0L8VDB3</accession>
<dbReference type="AlphaFoldDB" id="A0A0L8VDB3"/>
<name>A0A0L8VDB3_9BACT</name>
<evidence type="ECO:0000256" key="11">
    <source>
        <dbReference type="ARBA" id="ARBA00084087"/>
    </source>
</evidence>
<evidence type="ECO:0000259" key="13">
    <source>
        <dbReference type="SMART" id="SM01003"/>
    </source>
</evidence>
<comment type="catalytic activity">
    <reaction evidence="8">
        <text>NAD(+) + NADPH + H(+)(in) = NADH + NADP(+) + H(+)(out)</text>
        <dbReference type="Rhea" id="RHEA:47992"/>
        <dbReference type="ChEBI" id="CHEBI:15378"/>
        <dbReference type="ChEBI" id="CHEBI:57540"/>
        <dbReference type="ChEBI" id="CHEBI:57783"/>
        <dbReference type="ChEBI" id="CHEBI:57945"/>
        <dbReference type="ChEBI" id="CHEBI:58349"/>
        <dbReference type="EC" id="7.1.1.1"/>
    </reaction>
</comment>
<evidence type="ECO:0000256" key="4">
    <source>
        <dbReference type="ARBA" id="ARBA00022741"/>
    </source>
</evidence>
<evidence type="ECO:0000256" key="2">
    <source>
        <dbReference type="ARBA" id="ARBA00005689"/>
    </source>
</evidence>
<dbReference type="Proteomes" id="UP000036958">
    <property type="component" value="Unassembled WGS sequence"/>
</dbReference>
<dbReference type="GO" id="GO:0050661">
    <property type="term" value="F:NADP binding"/>
    <property type="evidence" value="ECO:0007669"/>
    <property type="project" value="TreeGrafter"/>
</dbReference>
<dbReference type="OrthoDB" id="9804592at2"/>
<dbReference type="GO" id="GO:0008750">
    <property type="term" value="F:proton-translocating NAD(P)+ transhydrogenase activity"/>
    <property type="evidence" value="ECO:0007669"/>
    <property type="project" value="UniProtKB-EC"/>
</dbReference>